<protein>
    <recommendedName>
        <fullName evidence="3">RNase H type-1 domain-containing protein</fullName>
    </recommendedName>
</protein>
<gene>
    <name evidence="1" type="ORF">LTRI10_LOCUS32618</name>
</gene>
<proteinExistence type="predicted"/>
<dbReference type="EMBL" id="OZ034819">
    <property type="protein sequence ID" value="CAL1391932.1"/>
    <property type="molecule type" value="Genomic_DNA"/>
</dbReference>
<organism evidence="1 2">
    <name type="scientific">Linum trigynum</name>
    <dbReference type="NCBI Taxonomy" id="586398"/>
    <lineage>
        <taxon>Eukaryota</taxon>
        <taxon>Viridiplantae</taxon>
        <taxon>Streptophyta</taxon>
        <taxon>Embryophyta</taxon>
        <taxon>Tracheophyta</taxon>
        <taxon>Spermatophyta</taxon>
        <taxon>Magnoliopsida</taxon>
        <taxon>eudicotyledons</taxon>
        <taxon>Gunneridae</taxon>
        <taxon>Pentapetalae</taxon>
        <taxon>rosids</taxon>
        <taxon>fabids</taxon>
        <taxon>Malpighiales</taxon>
        <taxon>Linaceae</taxon>
        <taxon>Linum</taxon>
    </lineage>
</organism>
<keyword evidence="2" id="KW-1185">Reference proteome</keyword>
<name>A0AAV2F1R0_9ROSI</name>
<sequence>MPKPMVRWERPERGTLNVNVDAAKLKDGGTRMGMVIRDEEGKFVLTAVWGMRIDGTRKWLKPRHSCGR</sequence>
<evidence type="ECO:0008006" key="3">
    <source>
        <dbReference type="Google" id="ProtNLM"/>
    </source>
</evidence>
<dbReference type="AlphaFoldDB" id="A0AAV2F1R0"/>
<dbReference type="Proteomes" id="UP001497516">
    <property type="component" value="Chromosome 6"/>
</dbReference>
<evidence type="ECO:0000313" key="1">
    <source>
        <dbReference type="EMBL" id="CAL1391932.1"/>
    </source>
</evidence>
<reference evidence="1 2" key="1">
    <citation type="submission" date="2024-04" db="EMBL/GenBank/DDBJ databases">
        <authorList>
            <person name="Fracassetti M."/>
        </authorList>
    </citation>
    <scope>NUCLEOTIDE SEQUENCE [LARGE SCALE GENOMIC DNA]</scope>
</reference>
<evidence type="ECO:0000313" key="2">
    <source>
        <dbReference type="Proteomes" id="UP001497516"/>
    </source>
</evidence>
<accession>A0AAV2F1R0</accession>